<dbReference type="InterPro" id="IPR007499">
    <property type="entry name" value="ERF_bacteria_virus"/>
</dbReference>
<dbReference type="RefSeq" id="WP_138473787.1">
    <property type="nucleotide sequence ID" value="NZ_VBTH01000002.1"/>
</dbReference>
<accession>A0A5R9BYR5</accession>
<organism evidence="1 2">
    <name type="scientific">Pediococcus stilesii</name>
    <dbReference type="NCBI Taxonomy" id="331679"/>
    <lineage>
        <taxon>Bacteria</taxon>
        <taxon>Bacillati</taxon>
        <taxon>Bacillota</taxon>
        <taxon>Bacilli</taxon>
        <taxon>Lactobacillales</taxon>
        <taxon>Lactobacillaceae</taxon>
        <taxon>Pediococcus</taxon>
    </lineage>
</organism>
<reference evidence="1 2" key="1">
    <citation type="submission" date="2019-05" db="EMBL/GenBank/DDBJ databases">
        <title>The metagenome of a microbial culture collection derived from dairy environment covers the genomic content of the human microbiome.</title>
        <authorList>
            <person name="Roder T."/>
            <person name="Wuthrich D."/>
            <person name="Sattari Z."/>
            <person name="Von Ah U."/>
            <person name="Bar C."/>
            <person name="Ronchi F."/>
            <person name="Macpherson A.J."/>
            <person name="Ganal-Vonarburg S.C."/>
            <person name="Bruggmann R."/>
            <person name="Vergeres G."/>
        </authorList>
    </citation>
    <scope>NUCLEOTIDE SEQUENCE [LARGE SCALE GENOMIC DNA]</scope>
    <source>
        <strain evidence="1 2">FAM 18815</strain>
    </source>
</reference>
<dbReference type="EMBL" id="VBTH01000002">
    <property type="protein sequence ID" value="TLQ05443.1"/>
    <property type="molecule type" value="Genomic_DNA"/>
</dbReference>
<gene>
    <name evidence="1" type="ORF">FEZ51_01935</name>
</gene>
<evidence type="ECO:0008006" key="3">
    <source>
        <dbReference type="Google" id="ProtNLM"/>
    </source>
</evidence>
<protein>
    <recommendedName>
        <fullName evidence="3">Erf family protein</fullName>
    </recommendedName>
</protein>
<dbReference type="AlphaFoldDB" id="A0A5R9BYR5"/>
<name>A0A5R9BYR5_9LACO</name>
<evidence type="ECO:0000313" key="1">
    <source>
        <dbReference type="EMBL" id="TLQ05443.1"/>
    </source>
</evidence>
<dbReference type="OrthoDB" id="149299at2"/>
<proteinExistence type="predicted"/>
<comment type="caution">
    <text evidence="1">The sequence shown here is derived from an EMBL/GenBank/DDBJ whole genome shotgun (WGS) entry which is preliminary data.</text>
</comment>
<sequence>MNDFLNKLDLSDLGNVKYIASMKAQFNKELSDFHKKVKAPTKNGHVNYGKTKYDYVIFDDLTKSVDTALADSGTGMTWYQDSETVDGMVRARTHVEASNGYEKVSGWIAIKTNGNAQDIGSALTYAKRYSLGTMFGIASDTDNDGQMAKNLPTPVDRHSAIQKRMDKPAKITSNQIGTIKEHILELAKLRNQSAETITNEYLSKAKVKNLTELTSILGNQLIQRLKRDIEPLEKPATNEFDEFLKGM</sequence>
<dbReference type="Proteomes" id="UP000305541">
    <property type="component" value="Unassembled WGS sequence"/>
</dbReference>
<dbReference type="Pfam" id="PF04404">
    <property type="entry name" value="ERF"/>
    <property type="match status" value="1"/>
</dbReference>
<evidence type="ECO:0000313" key="2">
    <source>
        <dbReference type="Proteomes" id="UP000305541"/>
    </source>
</evidence>